<organism evidence="1 2">
    <name type="scientific">Alicyclobacillus sacchari</name>
    <dbReference type="NCBI Taxonomy" id="392010"/>
    <lineage>
        <taxon>Bacteria</taxon>
        <taxon>Bacillati</taxon>
        <taxon>Bacillota</taxon>
        <taxon>Bacilli</taxon>
        <taxon>Bacillales</taxon>
        <taxon>Alicyclobacillaceae</taxon>
        <taxon>Alicyclobacillus</taxon>
    </lineage>
</organism>
<comment type="caution">
    <text evidence="1">The sequence shown here is derived from an EMBL/GenBank/DDBJ whole genome shotgun (WGS) entry which is preliminary data.</text>
</comment>
<dbReference type="AlphaFoldDB" id="A0A4R8LU29"/>
<gene>
    <name evidence="1" type="ORF">C7445_101129</name>
</gene>
<evidence type="ECO:0000313" key="2">
    <source>
        <dbReference type="Proteomes" id="UP000294581"/>
    </source>
</evidence>
<proteinExistence type="predicted"/>
<accession>A0A4R8LU29</accession>
<evidence type="ECO:0000313" key="1">
    <source>
        <dbReference type="EMBL" id="TDY51134.1"/>
    </source>
</evidence>
<sequence>MLLIQNSEPGWLNSIQSELNEAMILLDPLMDDFEQWPERMDVFTGDVRRLGHLCTSLRDEFNSIADASLAMRRIALTLSVEATRTTSDLHGLETIVGDLWKWSERMAGASKSFIGTISKVQQIARGLEQGMHEAHERVCVGRERLDEMSATLDRLHRVVTAGAPDSQ</sequence>
<protein>
    <recommendedName>
        <fullName evidence="3">Methyl-accepting chemotaxis protein</fullName>
    </recommendedName>
</protein>
<evidence type="ECO:0008006" key="3">
    <source>
        <dbReference type="Google" id="ProtNLM"/>
    </source>
</evidence>
<reference evidence="1 2" key="1">
    <citation type="submission" date="2019-03" db="EMBL/GenBank/DDBJ databases">
        <title>Genomic Encyclopedia of Type Strains, Phase IV (KMG-IV): sequencing the most valuable type-strain genomes for metagenomic binning, comparative biology and taxonomic classification.</title>
        <authorList>
            <person name="Goeker M."/>
        </authorList>
    </citation>
    <scope>NUCLEOTIDE SEQUENCE [LARGE SCALE GENOMIC DNA]</scope>
    <source>
        <strain evidence="1 2">DSM 17974</strain>
    </source>
</reference>
<dbReference type="EMBL" id="SORF01000001">
    <property type="protein sequence ID" value="TDY51134.1"/>
    <property type="molecule type" value="Genomic_DNA"/>
</dbReference>
<keyword evidence="2" id="KW-1185">Reference proteome</keyword>
<dbReference type="Proteomes" id="UP000294581">
    <property type="component" value="Unassembled WGS sequence"/>
</dbReference>
<name>A0A4R8LU29_9BACL</name>